<dbReference type="EMBL" id="JAINVZ010000004">
    <property type="protein sequence ID" value="MBY8884801.1"/>
    <property type="molecule type" value="Genomic_DNA"/>
</dbReference>
<name>A0ABS7QNP5_9ACTN</name>
<evidence type="ECO:0000256" key="1">
    <source>
        <dbReference type="SAM" id="MobiDB-lite"/>
    </source>
</evidence>
<accession>A0ABS7QNP5</accession>
<dbReference type="Proteomes" id="UP001198565">
    <property type="component" value="Unassembled WGS sequence"/>
</dbReference>
<dbReference type="Pfam" id="PF19565">
    <property type="entry name" value="DUF6087"/>
    <property type="match status" value="1"/>
</dbReference>
<feature type="compositionally biased region" description="Basic and acidic residues" evidence="1">
    <location>
        <begin position="27"/>
        <end position="37"/>
    </location>
</feature>
<keyword evidence="3" id="KW-1185">Reference proteome</keyword>
<sequence>MGKHNRPRVTPGVDPADPLAPYLARRQPPDGRVRIHEPVGGGARHVRPGERRWLKRWDGFAYVPAGIADNLKAAQEWVRENSPDSD</sequence>
<comment type="caution">
    <text evidence="2">The sequence shown here is derived from an EMBL/GenBank/DDBJ whole genome shotgun (WGS) entry which is preliminary data.</text>
</comment>
<evidence type="ECO:0000313" key="3">
    <source>
        <dbReference type="Proteomes" id="UP001198565"/>
    </source>
</evidence>
<proteinExistence type="predicted"/>
<evidence type="ECO:0000313" key="2">
    <source>
        <dbReference type="EMBL" id="MBY8884801.1"/>
    </source>
</evidence>
<gene>
    <name evidence="2" type="ORF">K7472_08070</name>
</gene>
<reference evidence="2 3" key="1">
    <citation type="submission" date="2021-08" db="EMBL/GenBank/DDBJ databases">
        <title>Streptomyces sp. PTM05 isolated from lichen.</title>
        <authorList>
            <person name="Somphong A."/>
            <person name="Phongsopitanun W."/>
            <person name="Tanasupawat S."/>
        </authorList>
    </citation>
    <scope>NUCLEOTIDE SEQUENCE [LARGE SCALE GENOMIC DNA]</scope>
    <source>
        <strain evidence="2 3">Ptm05</strain>
    </source>
</reference>
<dbReference type="InterPro" id="IPR045733">
    <property type="entry name" value="DUF6087"/>
</dbReference>
<organism evidence="2 3">
    <name type="scientific">Streptantibioticus parmotrematis</name>
    <dbReference type="NCBI Taxonomy" id="2873249"/>
    <lineage>
        <taxon>Bacteria</taxon>
        <taxon>Bacillati</taxon>
        <taxon>Actinomycetota</taxon>
        <taxon>Actinomycetes</taxon>
        <taxon>Kitasatosporales</taxon>
        <taxon>Streptomycetaceae</taxon>
        <taxon>Streptantibioticus</taxon>
    </lineage>
</organism>
<protein>
    <submittedName>
        <fullName evidence="2">DUF6087 family protein</fullName>
    </submittedName>
</protein>
<dbReference type="RefSeq" id="WP_222975560.1">
    <property type="nucleotide sequence ID" value="NZ_JAINVZ010000004.1"/>
</dbReference>
<feature type="region of interest" description="Disordered" evidence="1">
    <location>
        <begin position="1"/>
        <end position="46"/>
    </location>
</feature>